<proteinExistence type="predicted"/>
<organism evidence="2 3">
    <name type="scientific">Streptomyces jeddahensis</name>
    <dbReference type="NCBI Taxonomy" id="1716141"/>
    <lineage>
        <taxon>Bacteria</taxon>
        <taxon>Bacillati</taxon>
        <taxon>Actinomycetota</taxon>
        <taxon>Actinomycetes</taxon>
        <taxon>Kitasatosporales</taxon>
        <taxon>Streptomycetaceae</taxon>
        <taxon>Streptomyces</taxon>
    </lineage>
</organism>
<dbReference type="STRING" id="1716141.STSP_23850"/>
<dbReference type="AlphaFoldDB" id="A0A177HVS8"/>
<protein>
    <submittedName>
        <fullName evidence="2">Transposase</fullName>
    </submittedName>
</protein>
<accession>A0A177HVS8</accession>
<evidence type="ECO:0000313" key="2">
    <source>
        <dbReference type="EMBL" id="OAH14324.1"/>
    </source>
</evidence>
<dbReference type="EMBL" id="LOHS01000067">
    <property type="protein sequence ID" value="OAH14324.1"/>
    <property type="molecule type" value="Genomic_DNA"/>
</dbReference>
<dbReference type="Proteomes" id="UP000077381">
    <property type="component" value="Unassembled WGS sequence"/>
</dbReference>
<evidence type="ECO:0000313" key="3">
    <source>
        <dbReference type="Proteomes" id="UP000077381"/>
    </source>
</evidence>
<dbReference type="InterPro" id="IPR002611">
    <property type="entry name" value="IstB_ATP-bd"/>
</dbReference>
<sequence>MRSQFSEVADAAARDQMTYRGFLAELLMADCDDRNRRRSERRIKAAGFPREKALRTFDFDANPTIDPAAIHTLARATGAAKGFRCV</sequence>
<dbReference type="GO" id="GO:0005524">
    <property type="term" value="F:ATP binding"/>
    <property type="evidence" value="ECO:0007669"/>
    <property type="project" value="InterPro"/>
</dbReference>
<keyword evidence="3" id="KW-1185">Reference proteome</keyword>
<reference evidence="2 3" key="1">
    <citation type="submission" date="2015-12" db="EMBL/GenBank/DDBJ databases">
        <title>Genome sequence of Streptomyces sp. G25.</title>
        <authorList>
            <person name="Poehlein A."/>
            <person name="Roettig A."/>
            <person name="Hiessl S."/>
            <person name="Hauschild P."/>
            <person name="Schauer J."/>
            <person name="Madkour M.H."/>
            <person name="Al-Ansari A.M."/>
            <person name="Almakishah N.H."/>
            <person name="Steinbuechel A."/>
            <person name="Daniel R."/>
        </authorList>
    </citation>
    <scope>NUCLEOTIDE SEQUENCE [LARGE SCALE GENOMIC DNA]</scope>
    <source>
        <strain evidence="3">G25(2015)</strain>
    </source>
</reference>
<dbReference type="PATRIC" id="fig|1716141.3.peg.2518"/>
<gene>
    <name evidence="2" type="ORF">STSP_23850</name>
</gene>
<comment type="caution">
    <text evidence="2">The sequence shown here is derived from an EMBL/GenBank/DDBJ whole genome shotgun (WGS) entry which is preliminary data.</text>
</comment>
<evidence type="ECO:0000259" key="1">
    <source>
        <dbReference type="Pfam" id="PF01695"/>
    </source>
</evidence>
<feature type="domain" description="IstB-like ATP-binding" evidence="1">
    <location>
        <begin position="3"/>
        <end position="75"/>
    </location>
</feature>
<dbReference type="Pfam" id="PF01695">
    <property type="entry name" value="IstB_IS21"/>
    <property type="match status" value="1"/>
</dbReference>
<name>A0A177HVS8_9ACTN</name>